<sequence length="68" mass="8221">YRRKGRGYLLDEFRKAKTPTFDGEMNKSQDVETWLLGMRKFFILHDYLENMKARITLFSRKGKEDVFP</sequence>
<gene>
    <name evidence="1" type="ORF">OYG11_11695</name>
</gene>
<reference evidence="1" key="1">
    <citation type="journal article" date="2021" name="Vet Sci">
        <title>O-Serogroups and Pathovirotypes of Escherichia coli Isolated from Post-Weaning Piglets Showing Diarrhoea and/or Oedema in South Korea.</title>
        <authorList>
            <person name="Byun J.W."/>
            <person name="Moon B.Y."/>
            <person name="Do K.H."/>
            <person name="Lee K."/>
            <person name="Lee H.Y."/>
            <person name="Kim W.I."/>
            <person name="So B."/>
            <person name="Lee W.K."/>
        </authorList>
    </citation>
    <scope>NUCLEOTIDE SEQUENCE</scope>
    <source>
        <strain evidence="1">84/14</strain>
    </source>
</reference>
<dbReference type="EMBL" id="JAPQFC010000447">
    <property type="protein sequence ID" value="MCY6524866.1"/>
    <property type="molecule type" value="Genomic_DNA"/>
</dbReference>
<dbReference type="AlphaFoldDB" id="A0A9Q4HAQ8"/>
<protein>
    <submittedName>
        <fullName evidence="1">Uncharacterized protein</fullName>
    </submittedName>
</protein>
<reference evidence="1" key="2">
    <citation type="submission" date="2022-12" db="EMBL/GenBank/DDBJ databases">
        <authorList>
            <person name="Kardos G."/>
            <person name="Sarkozi R."/>
            <person name="Laczko L."/>
            <person name="Marton S."/>
            <person name="Makrai L."/>
            <person name="Banyai K."/>
            <person name="Fodor L."/>
        </authorList>
    </citation>
    <scope>NUCLEOTIDE SEQUENCE</scope>
    <source>
        <strain evidence="1">84/14</strain>
    </source>
</reference>
<evidence type="ECO:0000313" key="1">
    <source>
        <dbReference type="EMBL" id="MCY6524866.1"/>
    </source>
</evidence>
<dbReference type="Proteomes" id="UP001077788">
    <property type="component" value="Unassembled WGS sequence"/>
</dbReference>
<accession>A0A9Q4HAQ8</accession>
<evidence type="ECO:0000313" key="2">
    <source>
        <dbReference type="Proteomes" id="UP001077788"/>
    </source>
</evidence>
<comment type="caution">
    <text evidence="1">The sequence shown here is derived from an EMBL/GenBank/DDBJ whole genome shotgun (WGS) entry which is preliminary data.</text>
</comment>
<proteinExistence type="predicted"/>
<feature type="non-terminal residue" evidence="1">
    <location>
        <position position="1"/>
    </location>
</feature>
<dbReference type="RefSeq" id="WP_267992020.1">
    <property type="nucleotide sequence ID" value="NZ_JAPQFC010000447.1"/>
</dbReference>
<organism evidence="1 2">
    <name type="scientific">Actinobacillus pleuropneumoniae</name>
    <name type="common">Haemophilus pleuropneumoniae</name>
    <dbReference type="NCBI Taxonomy" id="715"/>
    <lineage>
        <taxon>Bacteria</taxon>
        <taxon>Pseudomonadati</taxon>
        <taxon>Pseudomonadota</taxon>
        <taxon>Gammaproteobacteria</taxon>
        <taxon>Pasteurellales</taxon>
        <taxon>Pasteurellaceae</taxon>
        <taxon>Actinobacillus</taxon>
    </lineage>
</organism>
<name>A0A9Q4HAQ8_ACTPL</name>